<evidence type="ECO:0000313" key="3">
    <source>
        <dbReference type="Proteomes" id="UP000324222"/>
    </source>
</evidence>
<reference evidence="2 3" key="1">
    <citation type="submission" date="2019-05" db="EMBL/GenBank/DDBJ databases">
        <title>Another draft genome of Portunus trituberculatus and its Hox gene families provides insights of decapod evolution.</title>
        <authorList>
            <person name="Jeong J.-H."/>
            <person name="Song I."/>
            <person name="Kim S."/>
            <person name="Choi T."/>
            <person name="Kim D."/>
            <person name="Ryu S."/>
            <person name="Kim W."/>
        </authorList>
    </citation>
    <scope>NUCLEOTIDE SEQUENCE [LARGE SCALE GENOMIC DNA]</scope>
    <source>
        <tissue evidence="2">Muscle</tissue>
    </source>
</reference>
<feature type="region of interest" description="Disordered" evidence="1">
    <location>
        <begin position="1"/>
        <end position="28"/>
    </location>
</feature>
<dbReference type="Proteomes" id="UP000324222">
    <property type="component" value="Unassembled WGS sequence"/>
</dbReference>
<gene>
    <name evidence="2" type="ORF">E2C01_022552</name>
</gene>
<protein>
    <submittedName>
        <fullName evidence="2">Uncharacterized protein</fullName>
    </submittedName>
</protein>
<organism evidence="2 3">
    <name type="scientific">Portunus trituberculatus</name>
    <name type="common">Swimming crab</name>
    <name type="synonym">Neptunus trituberculatus</name>
    <dbReference type="NCBI Taxonomy" id="210409"/>
    <lineage>
        <taxon>Eukaryota</taxon>
        <taxon>Metazoa</taxon>
        <taxon>Ecdysozoa</taxon>
        <taxon>Arthropoda</taxon>
        <taxon>Crustacea</taxon>
        <taxon>Multicrustacea</taxon>
        <taxon>Malacostraca</taxon>
        <taxon>Eumalacostraca</taxon>
        <taxon>Eucarida</taxon>
        <taxon>Decapoda</taxon>
        <taxon>Pleocyemata</taxon>
        <taxon>Brachyura</taxon>
        <taxon>Eubrachyura</taxon>
        <taxon>Portunoidea</taxon>
        <taxon>Portunidae</taxon>
        <taxon>Portuninae</taxon>
        <taxon>Portunus</taxon>
    </lineage>
</organism>
<name>A0A5B7E968_PORTR</name>
<dbReference type="EMBL" id="VSRR010002051">
    <property type="protein sequence ID" value="MPC29324.1"/>
    <property type="molecule type" value="Genomic_DNA"/>
</dbReference>
<evidence type="ECO:0000313" key="2">
    <source>
        <dbReference type="EMBL" id="MPC29324.1"/>
    </source>
</evidence>
<proteinExistence type="predicted"/>
<comment type="caution">
    <text evidence="2">The sequence shown here is derived from an EMBL/GenBank/DDBJ whole genome shotgun (WGS) entry which is preliminary data.</text>
</comment>
<keyword evidence="3" id="KW-1185">Reference proteome</keyword>
<sequence length="41" mass="4738">MRRKAFDSTLSKKAVSGTPPQKKKNMRRILYTRTDKALVQS</sequence>
<evidence type="ECO:0000256" key="1">
    <source>
        <dbReference type="SAM" id="MobiDB-lite"/>
    </source>
</evidence>
<accession>A0A5B7E968</accession>
<dbReference type="AlphaFoldDB" id="A0A5B7E968"/>